<dbReference type="InterPro" id="IPR004506">
    <property type="entry name" value="MnmA-like"/>
</dbReference>
<feature type="active site" description="Cysteine persulfide intermediate" evidence="9">
    <location>
        <position position="199"/>
    </location>
</feature>
<dbReference type="EMBL" id="WAIE01000001">
    <property type="protein sequence ID" value="KAB1443871.1"/>
    <property type="molecule type" value="Genomic_DNA"/>
</dbReference>
<organism evidence="12 13">
    <name type="scientific">Pseudodesulfovibrio senegalensis</name>
    <dbReference type="NCBI Taxonomy" id="1721087"/>
    <lineage>
        <taxon>Bacteria</taxon>
        <taxon>Pseudomonadati</taxon>
        <taxon>Thermodesulfobacteriota</taxon>
        <taxon>Desulfovibrionia</taxon>
        <taxon>Desulfovibrionales</taxon>
        <taxon>Desulfovibrionaceae</taxon>
    </lineage>
</organism>
<feature type="site" description="Interaction with tRNA" evidence="9">
    <location>
        <position position="335"/>
    </location>
</feature>
<name>A0A6N6N8D6_9BACT</name>
<evidence type="ECO:0000259" key="11">
    <source>
        <dbReference type="Pfam" id="PF20259"/>
    </source>
</evidence>
<keyword evidence="6 9" id="KW-0694">RNA-binding</keyword>
<feature type="region of interest" description="Interaction with tRNA" evidence="9">
    <location>
        <begin position="149"/>
        <end position="151"/>
    </location>
</feature>
<dbReference type="GO" id="GO:0005524">
    <property type="term" value="F:ATP binding"/>
    <property type="evidence" value="ECO:0007669"/>
    <property type="project" value="UniProtKB-KW"/>
</dbReference>
<dbReference type="AlphaFoldDB" id="A0A6N6N8D6"/>
<evidence type="ECO:0000256" key="7">
    <source>
        <dbReference type="ARBA" id="ARBA00023157"/>
    </source>
</evidence>
<keyword evidence="4 9" id="KW-0547">Nucleotide-binding</keyword>
<evidence type="ECO:0000256" key="1">
    <source>
        <dbReference type="ARBA" id="ARBA00022555"/>
    </source>
</evidence>
<keyword evidence="1 9" id="KW-0820">tRNA-binding</keyword>
<keyword evidence="13" id="KW-1185">Reference proteome</keyword>
<keyword evidence="9" id="KW-0963">Cytoplasm</keyword>
<evidence type="ECO:0000256" key="9">
    <source>
        <dbReference type="HAMAP-Rule" id="MF_00144"/>
    </source>
</evidence>
<accession>A0A6N6N8D6</accession>
<keyword evidence="7 9" id="KW-1015">Disulfide bond</keyword>
<evidence type="ECO:0000256" key="8">
    <source>
        <dbReference type="ARBA" id="ARBA00051542"/>
    </source>
</evidence>
<dbReference type="InterPro" id="IPR046884">
    <property type="entry name" value="MnmA-like_central"/>
</dbReference>
<dbReference type="Proteomes" id="UP000438699">
    <property type="component" value="Unassembled WGS sequence"/>
</dbReference>
<keyword evidence="5 9" id="KW-0067">ATP-binding</keyword>
<evidence type="ECO:0000313" key="13">
    <source>
        <dbReference type="Proteomes" id="UP000438699"/>
    </source>
</evidence>
<sequence>MVRLVNDSGKNSVAVGVSGGMDSLLALCLLKEQGRSVLAVHAYFLRPGPQWEAVGDGLQQACDTLGVALHVVDLHREFEQSVVDRFVADYRAGLTPNPCAACNPLMKFGSLFDHVRTLGAQRLATGHYARMQDVAPWGSMLVRGADRSKDQSYFLSLVPIERLRCAEFPLADVHKKDVPEILSRHGLEPPLPSESQEICFVPDDDYQAFLVARGSMPGHGAMVLPDGTRVGTHKGLWRYTQGQRRGLGVAWQHPLYVLDKDVVSNTLIVGPKELLESPGCVVESLNLMTGPETWPQQVWVQTRYRQQAKPSRFAMRDGKVLLHFVEPHSRPTPGQVAAVYTEDGVVLGGGIITAAL</sequence>
<dbReference type="PANTHER" id="PTHR11933:SF5">
    <property type="entry name" value="MITOCHONDRIAL TRNA-SPECIFIC 2-THIOURIDYLASE 1"/>
    <property type="match status" value="1"/>
</dbReference>
<feature type="binding site" evidence="9">
    <location>
        <position position="126"/>
    </location>
    <ligand>
        <name>ATP</name>
        <dbReference type="ChEBI" id="CHEBI:30616"/>
    </ligand>
</feature>
<reference evidence="12 13" key="1">
    <citation type="journal article" date="2017" name="Int. J. Syst. Evol. Microbiol.">
        <title>Desulfovibrio senegalensis sp. nov., a mesophilic sulfate reducer isolated from marine sediment.</title>
        <authorList>
            <person name="Thioye A."/>
            <person name="Gam Z.B.A."/>
            <person name="Mbengue M."/>
            <person name="Cayol J.L."/>
            <person name="Joseph-Bartoli M."/>
            <person name="Toure-Kane C."/>
            <person name="Labat M."/>
        </authorList>
    </citation>
    <scope>NUCLEOTIDE SEQUENCE [LARGE SCALE GENOMIC DNA]</scope>
    <source>
        <strain evidence="12 13">DSM 101509</strain>
    </source>
</reference>
<comment type="caution">
    <text evidence="12">The sequence shown here is derived from an EMBL/GenBank/DDBJ whole genome shotgun (WGS) entry which is preliminary data.</text>
</comment>
<dbReference type="Gene3D" id="3.40.50.620">
    <property type="entry name" value="HUPs"/>
    <property type="match status" value="1"/>
</dbReference>
<comment type="caution">
    <text evidence="9">Lacks conserved residue(s) required for the propagation of feature annotation.</text>
</comment>
<dbReference type="NCBIfam" id="TIGR00420">
    <property type="entry name" value="trmU"/>
    <property type="match status" value="1"/>
</dbReference>
<evidence type="ECO:0000313" key="12">
    <source>
        <dbReference type="EMBL" id="KAB1443871.1"/>
    </source>
</evidence>
<dbReference type="Pfam" id="PF03054">
    <property type="entry name" value="tRNA_Me_trans"/>
    <property type="match status" value="1"/>
</dbReference>
<feature type="disulfide bond" description="Alternate" evidence="9">
    <location>
        <begin position="102"/>
        <end position="199"/>
    </location>
</feature>
<dbReference type="OrthoDB" id="9800696at2"/>
<feature type="binding site" evidence="9">
    <location>
        <begin position="16"/>
        <end position="23"/>
    </location>
    <ligand>
        <name>ATP</name>
        <dbReference type="ChEBI" id="CHEBI:30616"/>
    </ligand>
</feature>
<comment type="similarity">
    <text evidence="9">Belongs to the MnmA/TRMU family.</text>
</comment>
<dbReference type="NCBIfam" id="NF001138">
    <property type="entry name" value="PRK00143.1"/>
    <property type="match status" value="1"/>
</dbReference>
<dbReference type="InterPro" id="IPR023382">
    <property type="entry name" value="MnmA-like_central_sf"/>
</dbReference>
<dbReference type="RefSeq" id="WP_151150245.1">
    <property type="nucleotide sequence ID" value="NZ_WAIE01000001.1"/>
</dbReference>
<feature type="region of interest" description="Interaction with tRNA" evidence="9">
    <location>
        <begin position="303"/>
        <end position="304"/>
    </location>
</feature>
<comment type="catalytic activity">
    <reaction evidence="8 9">
        <text>S-sulfanyl-L-cysteinyl-[protein] + uridine(34) in tRNA + AH2 + ATP = 2-thiouridine(34) in tRNA + L-cysteinyl-[protein] + A + AMP + diphosphate + H(+)</text>
        <dbReference type="Rhea" id="RHEA:47032"/>
        <dbReference type="Rhea" id="RHEA-COMP:10131"/>
        <dbReference type="Rhea" id="RHEA-COMP:11726"/>
        <dbReference type="Rhea" id="RHEA-COMP:11727"/>
        <dbReference type="Rhea" id="RHEA-COMP:11728"/>
        <dbReference type="ChEBI" id="CHEBI:13193"/>
        <dbReference type="ChEBI" id="CHEBI:15378"/>
        <dbReference type="ChEBI" id="CHEBI:17499"/>
        <dbReference type="ChEBI" id="CHEBI:29950"/>
        <dbReference type="ChEBI" id="CHEBI:30616"/>
        <dbReference type="ChEBI" id="CHEBI:33019"/>
        <dbReference type="ChEBI" id="CHEBI:61963"/>
        <dbReference type="ChEBI" id="CHEBI:65315"/>
        <dbReference type="ChEBI" id="CHEBI:87170"/>
        <dbReference type="ChEBI" id="CHEBI:456215"/>
        <dbReference type="EC" id="2.8.1.13"/>
    </reaction>
</comment>
<keyword evidence="3 9" id="KW-0819">tRNA processing</keyword>
<feature type="domain" description="tRNA-specific 2-thiouridylase MnmA-like C-terminal" evidence="10">
    <location>
        <begin position="280"/>
        <end position="352"/>
    </location>
</feature>
<feature type="site" description="Interaction with tRNA" evidence="9">
    <location>
        <position position="127"/>
    </location>
</feature>
<dbReference type="PANTHER" id="PTHR11933">
    <property type="entry name" value="TRNA 5-METHYLAMINOMETHYL-2-THIOURIDYLATE -METHYLTRANSFERASE"/>
    <property type="match status" value="1"/>
</dbReference>
<gene>
    <name evidence="9 12" type="primary">mnmA</name>
    <name evidence="12" type="ORF">F8A88_03305</name>
</gene>
<dbReference type="CDD" id="cd01998">
    <property type="entry name" value="MnmA_TRMU-like"/>
    <property type="match status" value="1"/>
</dbReference>
<evidence type="ECO:0000256" key="3">
    <source>
        <dbReference type="ARBA" id="ARBA00022694"/>
    </source>
</evidence>
<dbReference type="GO" id="GO:0103016">
    <property type="term" value="F:tRNA-uridine 2-sulfurtransferase activity"/>
    <property type="evidence" value="ECO:0007669"/>
    <property type="project" value="UniProtKB-EC"/>
</dbReference>
<protein>
    <recommendedName>
        <fullName evidence="9">tRNA-specific 2-thiouridylase MnmA</fullName>
        <ecNumber evidence="9">2.8.1.13</ecNumber>
    </recommendedName>
</protein>
<feature type="active site" description="Nucleophile" evidence="9">
    <location>
        <position position="102"/>
    </location>
</feature>
<evidence type="ECO:0000256" key="6">
    <source>
        <dbReference type="ARBA" id="ARBA00022884"/>
    </source>
</evidence>
<dbReference type="GO" id="GO:0000049">
    <property type="term" value="F:tRNA binding"/>
    <property type="evidence" value="ECO:0007669"/>
    <property type="project" value="UniProtKB-KW"/>
</dbReference>
<dbReference type="Gene3D" id="2.30.30.280">
    <property type="entry name" value="Adenine nucleotide alpha hydrolases-like domains"/>
    <property type="match status" value="1"/>
</dbReference>
<dbReference type="HAMAP" id="MF_00144">
    <property type="entry name" value="tRNA_thiouridyl_MnmA"/>
    <property type="match status" value="1"/>
</dbReference>
<dbReference type="Gene3D" id="2.40.30.10">
    <property type="entry name" value="Translation factors"/>
    <property type="match status" value="1"/>
</dbReference>
<evidence type="ECO:0000256" key="4">
    <source>
        <dbReference type="ARBA" id="ARBA00022741"/>
    </source>
</evidence>
<proteinExistence type="inferred from homology"/>
<keyword evidence="2 9" id="KW-0808">Transferase</keyword>
<dbReference type="GO" id="GO:0005737">
    <property type="term" value="C:cytoplasm"/>
    <property type="evidence" value="ECO:0007669"/>
    <property type="project" value="UniProtKB-SubCell"/>
</dbReference>
<comment type="subcellular location">
    <subcellularLocation>
        <location evidence="9">Cytoplasm</location>
    </subcellularLocation>
</comment>
<evidence type="ECO:0000259" key="10">
    <source>
        <dbReference type="Pfam" id="PF20258"/>
    </source>
</evidence>
<evidence type="ECO:0000256" key="5">
    <source>
        <dbReference type="ARBA" id="ARBA00022840"/>
    </source>
</evidence>
<evidence type="ECO:0000256" key="2">
    <source>
        <dbReference type="ARBA" id="ARBA00022679"/>
    </source>
</evidence>
<feature type="domain" description="tRNA-specific 2-thiouridylase MnmA-like central" evidence="11">
    <location>
        <begin position="219"/>
        <end position="270"/>
    </location>
</feature>
<dbReference type="Pfam" id="PF20258">
    <property type="entry name" value="tRNA_Me_trans_C"/>
    <property type="match status" value="1"/>
</dbReference>
<dbReference type="EC" id="2.8.1.13" evidence="9"/>
<dbReference type="Pfam" id="PF20259">
    <property type="entry name" value="tRNA_Me_trans_M"/>
    <property type="match status" value="1"/>
</dbReference>
<comment type="function">
    <text evidence="9">Catalyzes the 2-thiolation of uridine at the wobble position (U34) of tRNA, leading to the formation of s(2)U34.</text>
</comment>
<dbReference type="InterPro" id="IPR046885">
    <property type="entry name" value="MnmA-like_C"/>
</dbReference>
<dbReference type="InterPro" id="IPR014729">
    <property type="entry name" value="Rossmann-like_a/b/a_fold"/>
</dbReference>
<dbReference type="SUPFAM" id="SSF52402">
    <property type="entry name" value="Adenine nucleotide alpha hydrolases-like"/>
    <property type="match status" value="1"/>
</dbReference>
<dbReference type="GO" id="GO:0002143">
    <property type="term" value="P:tRNA wobble position uridine thiolation"/>
    <property type="evidence" value="ECO:0007669"/>
    <property type="project" value="TreeGrafter"/>
</dbReference>